<protein>
    <recommendedName>
        <fullName evidence="1">D-inositol 3-phosphate glycosyltransferase</fullName>
    </recommendedName>
</protein>
<evidence type="ECO:0000256" key="2">
    <source>
        <dbReference type="ARBA" id="ARBA00022676"/>
    </source>
</evidence>
<dbReference type="SUPFAM" id="SSF53756">
    <property type="entry name" value="UDP-Glycosyltransferase/glycogen phosphorylase"/>
    <property type="match status" value="1"/>
</dbReference>
<dbReference type="PANTHER" id="PTHR45947">
    <property type="entry name" value="SULFOQUINOVOSYL TRANSFERASE SQD2"/>
    <property type="match status" value="1"/>
</dbReference>
<keyword evidence="3 6" id="KW-0808">Transferase</keyword>
<name>A0A2M9D7U0_9MICO</name>
<dbReference type="Proteomes" id="UP000231742">
    <property type="component" value="Unassembled WGS sequence"/>
</dbReference>
<reference evidence="6 7" key="1">
    <citation type="submission" date="2017-11" db="EMBL/GenBank/DDBJ databases">
        <title>Genomic Encyclopedia of Archaeal and Bacterial Type Strains, Phase II (KMG-II): From Individual Species to Whole Genera.</title>
        <authorList>
            <person name="Goeker M."/>
        </authorList>
    </citation>
    <scope>NUCLEOTIDE SEQUENCE [LARGE SCALE GENOMIC DNA]</scope>
    <source>
        <strain evidence="6 7">DSM 16400</strain>
    </source>
</reference>
<dbReference type="RefSeq" id="WP_100388449.1">
    <property type="nucleotide sequence ID" value="NZ_PGFH01000001.1"/>
</dbReference>
<dbReference type="InterPro" id="IPR028098">
    <property type="entry name" value="Glyco_trans_4-like_N"/>
</dbReference>
<accession>A0A2M9D7U0</accession>
<feature type="domain" description="Glycosyltransferase subfamily 4-like N-terminal" evidence="5">
    <location>
        <begin position="25"/>
        <end position="191"/>
    </location>
</feature>
<dbReference type="InterPro" id="IPR001296">
    <property type="entry name" value="Glyco_trans_1"/>
</dbReference>
<dbReference type="EMBL" id="PGFH01000001">
    <property type="protein sequence ID" value="PJJ81796.1"/>
    <property type="molecule type" value="Genomic_DNA"/>
</dbReference>
<dbReference type="GO" id="GO:0016758">
    <property type="term" value="F:hexosyltransferase activity"/>
    <property type="evidence" value="ECO:0007669"/>
    <property type="project" value="TreeGrafter"/>
</dbReference>
<dbReference type="PANTHER" id="PTHR45947:SF3">
    <property type="entry name" value="SULFOQUINOVOSYL TRANSFERASE SQD2"/>
    <property type="match status" value="1"/>
</dbReference>
<dbReference type="CDD" id="cd03794">
    <property type="entry name" value="GT4_WbuB-like"/>
    <property type="match status" value="1"/>
</dbReference>
<sequence>MDALAGKRVAVVSRIYVPEPAAASYRLRALVAELAANGAAVDVLTSNPPAGFDDVDSPARGARVRRMWVLRDRAGYVRGYLQYLSFDLPVFFRLLFMRKPHLVIVEPPPTTGWFTRIACGIRGIPYLYYAADIWSDAVGSAGYPRHIAVILRGVERWAMSGAAAVVSVSAEFTERIREQFPRAMVTTVGNGVDTTMFSPVGEKIALGVPYLLYAGTASEVHGAQIFLDAFEEVLKTRPDSKLVFIGQGSDFATLAERSKSLPVGAVELRPRMSPEEVASWIRGAVVTLASVHPDGYARAFATKMYASVACGVPVIYAGTGPGADFAAREGIGHAVAYEKEAIAAVMLSVLSDEEPYANRAARSEWAANNISLRAVASRIIGEARRILTR</sequence>
<dbReference type="GO" id="GO:1901137">
    <property type="term" value="P:carbohydrate derivative biosynthetic process"/>
    <property type="evidence" value="ECO:0007669"/>
    <property type="project" value="UniProtKB-ARBA"/>
</dbReference>
<feature type="domain" description="Glycosyl transferase family 1" evidence="4">
    <location>
        <begin position="205"/>
        <end position="358"/>
    </location>
</feature>
<dbReference type="Gene3D" id="3.40.50.2000">
    <property type="entry name" value="Glycogen Phosphorylase B"/>
    <property type="match status" value="2"/>
</dbReference>
<evidence type="ECO:0000256" key="1">
    <source>
        <dbReference type="ARBA" id="ARBA00021292"/>
    </source>
</evidence>
<evidence type="ECO:0000259" key="5">
    <source>
        <dbReference type="Pfam" id="PF13579"/>
    </source>
</evidence>
<proteinExistence type="predicted"/>
<comment type="caution">
    <text evidence="6">The sequence shown here is derived from an EMBL/GenBank/DDBJ whole genome shotgun (WGS) entry which is preliminary data.</text>
</comment>
<evidence type="ECO:0000259" key="4">
    <source>
        <dbReference type="Pfam" id="PF00534"/>
    </source>
</evidence>
<evidence type="ECO:0000256" key="3">
    <source>
        <dbReference type="ARBA" id="ARBA00022679"/>
    </source>
</evidence>
<evidence type="ECO:0000313" key="7">
    <source>
        <dbReference type="Proteomes" id="UP000231742"/>
    </source>
</evidence>
<organism evidence="6 7">
    <name type="scientific">Salinibacterium amurskyense</name>
    <dbReference type="NCBI Taxonomy" id="205941"/>
    <lineage>
        <taxon>Bacteria</taxon>
        <taxon>Bacillati</taxon>
        <taxon>Actinomycetota</taxon>
        <taxon>Actinomycetes</taxon>
        <taxon>Micrococcales</taxon>
        <taxon>Microbacteriaceae</taxon>
        <taxon>Salinibacterium</taxon>
    </lineage>
</organism>
<dbReference type="Pfam" id="PF00534">
    <property type="entry name" value="Glycos_transf_1"/>
    <property type="match status" value="1"/>
</dbReference>
<keyword evidence="2" id="KW-0328">Glycosyltransferase</keyword>
<gene>
    <name evidence="6" type="ORF">CLV85_0978</name>
</gene>
<dbReference type="InterPro" id="IPR050194">
    <property type="entry name" value="Glycosyltransferase_grp1"/>
</dbReference>
<keyword evidence="7" id="KW-1185">Reference proteome</keyword>
<dbReference type="Pfam" id="PF13579">
    <property type="entry name" value="Glyco_trans_4_4"/>
    <property type="match status" value="1"/>
</dbReference>
<dbReference type="OrthoDB" id="3657271at2"/>
<dbReference type="AlphaFoldDB" id="A0A2M9D7U0"/>
<evidence type="ECO:0000313" key="6">
    <source>
        <dbReference type="EMBL" id="PJJ81796.1"/>
    </source>
</evidence>